<dbReference type="GO" id="GO:0005524">
    <property type="term" value="F:ATP binding"/>
    <property type="evidence" value="ECO:0007669"/>
    <property type="project" value="UniProtKB-KW"/>
</dbReference>
<dbReference type="SMART" id="SM00091">
    <property type="entry name" value="PAS"/>
    <property type="match status" value="2"/>
</dbReference>
<evidence type="ECO:0000313" key="13">
    <source>
        <dbReference type="Proteomes" id="UP000184526"/>
    </source>
</evidence>
<dbReference type="InterPro" id="IPR000014">
    <property type="entry name" value="PAS"/>
</dbReference>
<dbReference type="Pfam" id="PF08448">
    <property type="entry name" value="PAS_4"/>
    <property type="match status" value="1"/>
</dbReference>
<dbReference type="InterPro" id="IPR035965">
    <property type="entry name" value="PAS-like_dom_sf"/>
</dbReference>
<organism evidence="12 13">
    <name type="scientific">Clostridium collagenovorans DSM 3089</name>
    <dbReference type="NCBI Taxonomy" id="1121306"/>
    <lineage>
        <taxon>Bacteria</taxon>
        <taxon>Bacillati</taxon>
        <taxon>Bacillota</taxon>
        <taxon>Clostridia</taxon>
        <taxon>Eubacteriales</taxon>
        <taxon>Clostridiaceae</taxon>
        <taxon>Clostridium</taxon>
    </lineage>
</organism>
<dbReference type="InterPro" id="IPR003661">
    <property type="entry name" value="HisK_dim/P_dom"/>
</dbReference>
<evidence type="ECO:0000256" key="8">
    <source>
        <dbReference type="ARBA" id="ARBA00023012"/>
    </source>
</evidence>
<dbReference type="GO" id="GO:0000155">
    <property type="term" value="F:phosphorelay sensor kinase activity"/>
    <property type="evidence" value="ECO:0007669"/>
    <property type="project" value="InterPro"/>
</dbReference>
<evidence type="ECO:0000256" key="3">
    <source>
        <dbReference type="ARBA" id="ARBA00022553"/>
    </source>
</evidence>
<evidence type="ECO:0000259" key="10">
    <source>
        <dbReference type="PROSITE" id="PS50109"/>
    </source>
</evidence>
<dbReference type="NCBIfam" id="TIGR00229">
    <property type="entry name" value="sensory_box"/>
    <property type="match status" value="2"/>
</dbReference>
<dbReference type="InterPro" id="IPR003594">
    <property type="entry name" value="HATPase_dom"/>
</dbReference>
<evidence type="ECO:0000256" key="9">
    <source>
        <dbReference type="SAM" id="SignalP"/>
    </source>
</evidence>
<dbReference type="SUPFAM" id="SSF55874">
    <property type="entry name" value="ATPase domain of HSP90 chaperone/DNA topoisomerase II/histidine kinase"/>
    <property type="match status" value="1"/>
</dbReference>
<dbReference type="GO" id="GO:0009927">
    <property type="term" value="F:histidine phosphotransfer kinase activity"/>
    <property type="evidence" value="ECO:0007669"/>
    <property type="project" value="TreeGrafter"/>
</dbReference>
<dbReference type="Gene3D" id="3.40.50.2300">
    <property type="match status" value="2"/>
</dbReference>
<feature type="domain" description="PAC" evidence="11">
    <location>
        <begin position="482"/>
        <end position="534"/>
    </location>
</feature>
<protein>
    <recommendedName>
        <fullName evidence="2">histidine kinase</fullName>
        <ecNumber evidence="2">2.7.13.3</ecNumber>
    </recommendedName>
</protein>
<dbReference type="FunFam" id="3.30.565.10:FF:000037">
    <property type="entry name" value="Hybrid sensor histidine kinase/response regulator"/>
    <property type="match status" value="1"/>
</dbReference>
<dbReference type="InterPro" id="IPR036890">
    <property type="entry name" value="HATPase_C_sf"/>
</dbReference>
<dbReference type="RefSeq" id="WP_084666245.1">
    <property type="nucleotide sequence ID" value="NZ_FQXP01000007.1"/>
</dbReference>
<dbReference type="SMART" id="SM00387">
    <property type="entry name" value="HATPase_c"/>
    <property type="match status" value="1"/>
</dbReference>
<evidence type="ECO:0000256" key="5">
    <source>
        <dbReference type="ARBA" id="ARBA00022741"/>
    </source>
</evidence>
<dbReference type="EC" id="2.7.13.3" evidence="2"/>
<dbReference type="InterPro" id="IPR000700">
    <property type="entry name" value="PAS-assoc_C"/>
</dbReference>
<dbReference type="InterPro" id="IPR036097">
    <property type="entry name" value="HisK_dim/P_sf"/>
</dbReference>
<name>A0A1M5X958_9CLOT</name>
<keyword evidence="3" id="KW-0597">Phosphoprotein</keyword>
<feature type="domain" description="Histidine kinase" evidence="10">
    <location>
        <begin position="684"/>
        <end position="907"/>
    </location>
</feature>
<dbReference type="PANTHER" id="PTHR43047:SF72">
    <property type="entry name" value="OSMOSENSING HISTIDINE PROTEIN KINASE SLN1"/>
    <property type="match status" value="1"/>
</dbReference>
<feature type="signal peptide" evidence="9">
    <location>
        <begin position="1"/>
        <end position="25"/>
    </location>
</feature>
<evidence type="ECO:0000256" key="1">
    <source>
        <dbReference type="ARBA" id="ARBA00000085"/>
    </source>
</evidence>
<evidence type="ECO:0000256" key="4">
    <source>
        <dbReference type="ARBA" id="ARBA00022679"/>
    </source>
</evidence>
<dbReference type="InterPro" id="IPR013656">
    <property type="entry name" value="PAS_4"/>
</dbReference>
<dbReference type="Gene3D" id="1.10.287.130">
    <property type="match status" value="1"/>
</dbReference>
<evidence type="ECO:0000256" key="7">
    <source>
        <dbReference type="ARBA" id="ARBA00022840"/>
    </source>
</evidence>
<dbReference type="SMART" id="SM00388">
    <property type="entry name" value="HisKA"/>
    <property type="match status" value="1"/>
</dbReference>
<evidence type="ECO:0000256" key="6">
    <source>
        <dbReference type="ARBA" id="ARBA00022777"/>
    </source>
</evidence>
<reference evidence="12 13" key="1">
    <citation type="submission" date="2016-11" db="EMBL/GenBank/DDBJ databases">
        <authorList>
            <person name="Jaros S."/>
            <person name="Januszkiewicz K."/>
            <person name="Wedrychowicz H."/>
        </authorList>
    </citation>
    <scope>NUCLEOTIDE SEQUENCE [LARGE SCALE GENOMIC DNA]</scope>
    <source>
        <strain evidence="12 13">DSM 3089</strain>
    </source>
</reference>
<keyword evidence="5" id="KW-0547">Nucleotide-binding</keyword>
<evidence type="ECO:0000256" key="2">
    <source>
        <dbReference type="ARBA" id="ARBA00012438"/>
    </source>
</evidence>
<evidence type="ECO:0000313" key="12">
    <source>
        <dbReference type="EMBL" id="SHH96306.1"/>
    </source>
</evidence>
<dbReference type="PRINTS" id="PR00344">
    <property type="entry name" value="BCTRLSENSOR"/>
</dbReference>
<keyword evidence="9" id="KW-0732">Signal</keyword>
<dbReference type="Gene3D" id="3.30.450.20">
    <property type="entry name" value="PAS domain"/>
    <property type="match status" value="2"/>
</dbReference>
<dbReference type="PANTHER" id="PTHR43047">
    <property type="entry name" value="TWO-COMPONENT HISTIDINE PROTEIN KINASE"/>
    <property type="match status" value="1"/>
</dbReference>
<dbReference type="EMBL" id="FQXP01000007">
    <property type="protein sequence ID" value="SHH96306.1"/>
    <property type="molecule type" value="Genomic_DNA"/>
</dbReference>
<dbReference type="SUPFAM" id="SSF55785">
    <property type="entry name" value="PYP-like sensor domain (PAS domain)"/>
    <property type="match status" value="2"/>
</dbReference>
<dbReference type="PROSITE" id="PS50109">
    <property type="entry name" value="HIS_KIN"/>
    <property type="match status" value="1"/>
</dbReference>
<dbReference type="SUPFAM" id="SSF47384">
    <property type="entry name" value="Homodimeric domain of signal transducing histidine kinase"/>
    <property type="match status" value="1"/>
</dbReference>
<comment type="catalytic activity">
    <reaction evidence="1">
        <text>ATP + protein L-histidine = ADP + protein N-phospho-L-histidine.</text>
        <dbReference type="EC" id="2.7.13.3"/>
    </reaction>
</comment>
<proteinExistence type="predicted"/>
<dbReference type="Pfam" id="PF02518">
    <property type="entry name" value="HATPase_c"/>
    <property type="match status" value="1"/>
</dbReference>
<keyword evidence="6" id="KW-0418">Kinase</keyword>
<keyword evidence="4" id="KW-0808">Transferase</keyword>
<keyword evidence="13" id="KW-1185">Reference proteome</keyword>
<dbReference type="STRING" id="1121306.SAMN02745196_02120"/>
<accession>A0A1M5X958</accession>
<keyword evidence="7" id="KW-0067">ATP-binding</keyword>
<dbReference type="CDD" id="cd00082">
    <property type="entry name" value="HisKA"/>
    <property type="match status" value="1"/>
</dbReference>
<dbReference type="InterPro" id="IPR005467">
    <property type="entry name" value="His_kinase_dom"/>
</dbReference>
<sequence length="936" mass="107582">MKYKKQVGVISILIMLIFNFTSVFAMDTKKNENLLSDYKNVLCIASYHQGFKWSDEVIDSIKEKILGNKDVNLIIDYLDVIRNKDEEFLEWQSDSFYNKYKNQKIDAIIVVNDPAFDVVIKNRDRIFKDTPIIFTALNRSNRPRVLQLDNVTGIYEGVQVESTINLGYRFDPNLENVIFINDAENEYRNNITLPEGVNSININESDIYKVIKEINQYGNNSMVIPSGNLYKDGVFVDEVKAVEYISKHINIPMYTLWSYQIGHGVVGGDVITGDMQGNYAASMILDVLNGKNINEIPEKNLESKIYDEENSIYVKREYSTPITSTYRNAQYIVDGDMLKKFNFKNKNLDSNFIVINSLIGNPWGEKRIELFLLLGIVLVLIYLIIIYANKNQREELEQDFYDKTERLSVLINSTPDLITFKDGEGRWLECNNSAKEMLNLKSDEDYLMRTNLELAERDGDRAAYYRHFEKTDNIAWMSKEIFKSESIIPDKYGIDKIYETVKVPLFTKEGKRKALVVLGRDITSRRLSQKKLEQSEKRYENLINTLPGAIIMYLNDTIIFANKTAIDMLGAKSYKALVGRSLQEIFYGSFDRRYLFDKLKCLDHKDGNVLTVEETLAKFNGKKIEASLSFMSFMEDEKITTAVLITDITEANRAKELQRKIDENSKLLFEAREYDRIKTEFFSNISHELRTPINVMFSSVQLLELYNSNGKIKDETGTLDKRLHVLKQNSYRLLRLVNNLIDITRIDSGFLTLNLVNRNIIEVIEEITMSVADYIEDKGLELIFDTNTEETIMAFDPEKIERIILNLLANSVKFTERGGKIFVNVTEKQSKLEISIKDTGIGIPKDKLEVIFDRFRQVDKSLTRAKEGSGIGLSLVKSLVNMHGGKITVSSVLGKGSEFIITLPIRLDGDELDPNIINSDEDRVQKIGVEFSDIYT</sequence>
<dbReference type="Pfam" id="PF00512">
    <property type="entry name" value="HisKA"/>
    <property type="match status" value="1"/>
</dbReference>
<feature type="chain" id="PRO_5012115809" description="histidine kinase" evidence="9">
    <location>
        <begin position="26"/>
        <end position="936"/>
    </location>
</feature>
<evidence type="ECO:0000259" key="11">
    <source>
        <dbReference type="PROSITE" id="PS50113"/>
    </source>
</evidence>
<dbReference type="Gene3D" id="3.30.565.10">
    <property type="entry name" value="Histidine kinase-like ATPase, C-terminal domain"/>
    <property type="match status" value="1"/>
</dbReference>
<dbReference type="Pfam" id="PF13426">
    <property type="entry name" value="PAS_9"/>
    <property type="match status" value="1"/>
</dbReference>
<dbReference type="InterPro" id="IPR004358">
    <property type="entry name" value="Sig_transdc_His_kin-like_C"/>
</dbReference>
<dbReference type="PROSITE" id="PS50113">
    <property type="entry name" value="PAC"/>
    <property type="match status" value="1"/>
</dbReference>
<dbReference type="GO" id="GO:0005886">
    <property type="term" value="C:plasma membrane"/>
    <property type="evidence" value="ECO:0007669"/>
    <property type="project" value="TreeGrafter"/>
</dbReference>
<dbReference type="Proteomes" id="UP000184526">
    <property type="component" value="Unassembled WGS sequence"/>
</dbReference>
<gene>
    <name evidence="12" type="ORF">SAMN02745196_02120</name>
</gene>
<dbReference type="CDD" id="cd16922">
    <property type="entry name" value="HATPase_EvgS-ArcB-TorS-like"/>
    <property type="match status" value="1"/>
</dbReference>
<dbReference type="AlphaFoldDB" id="A0A1M5X958"/>
<keyword evidence="8" id="KW-0902">Two-component regulatory system</keyword>
<dbReference type="OrthoDB" id="9813394at2"/>